<dbReference type="GO" id="GO:0003676">
    <property type="term" value="F:nucleic acid binding"/>
    <property type="evidence" value="ECO:0007669"/>
    <property type="project" value="InterPro"/>
</dbReference>
<dbReference type="GO" id="GO:0015074">
    <property type="term" value="P:DNA integration"/>
    <property type="evidence" value="ECO:0007669"/>
    <property type="project" value="InterPro"/>
</dbReference>
<dbReference type="AlphaFoldDB" id="A0A6L2LKF0"/>
<dbReference type="GO" id="GO:0005789">
    <property type="term" value="C:endoplasmic reticulum membrane"/>
    <property type="evidence" value="ECO:0007669"/>
    <property type="project" value="TreeGrafter"/>
</dbReference>
<feature type="domain" description="Integrase catalytic" evidence="1">
    <location>
        <begin position="144"/>
        <end position="245"/>
    </location>
</feature>
<name>A0A6L2LKF0_TANCI</name>
<dbReference type="GO" id="GO:0051996">
    <property type="term" value="F:squalene synthase [NAD(P)H] activity"/>
    <property type="evidence" value="ECO:0007669"/>
    <property type="project" value="InterPro"/>
</dbReference>
<dbReference type="PROSITE" id="PS50994">
    <property type="entry name" value="INTEGRASE"/>
    <property type="match status" value="1"/>
</dbReference>
<dbReference type="Pfam" id="PF00494">
    <property type="entry name" value="SQS_PSY"/>
    <property type="match status" value="1"/>
</dbReference>
<dbReference type="InterPro" id="IPR036397">
    <property type="entry name" value="RNaseH_sf"/>
</dbReference>
<dbReference type="SUPFAM" id="SSF53098">
    <property type="entry name" value="Ribonuclease H-like"/>
    <property type="match status" value="1"/>
</dbReference>
<dbReference type="PANTHER" id="PTHR11626:SF2">
    <property type="entry name" value="SQUALENE SYNTHASE"/>
    <property type="match status" value="1"/>
</dbReference>
<dbReference type="GO" id="GO:0045338">
    <property type="term" value="P:farnesyl diphosphate metabolic process"/>
    <property type="evidence" value="ECO:0007669"/>
    <property type="project" value="InterPro"/>
</dbReference>
<proteinExistence type="predicted"/>
<comment type="caution">
    <text evidence="2">The sequence shown here is derived from an EMBL/GenBank/DDBJ whole genome shotgun (WGS) entry which is preliminary data.</text>
</comment>
<dbReference type="Gene3D" id="1.10.600.10">
    <property type="entry name" value="Farnesyl Diphosphate Synthase"/>
    <property type="match status" value="2"/>
</dbReference>
<dbReference type="InterPro" id="IPR002060">
    <property type="entry name" value="Squ/phyt_synthse"/>
</dbReference>
<dbReference type="InterPro" id="IPR008949">
    <property type="entry name" value="Isoprenoid_synthase_dom_sf"/>
</dbReference>
<dbReference type="EMBL" id="BKCJ010004532">
    <property type="protein sequence ID" value="GEU61600.1"/>
    <property type="molecule type" value="Genomic_DNA"/>
</dbReference>
<dbReference type="InterPro" id="IPR044844">
    <property type="entry name" value="Trans_IPPS_euk-type"/>
</dbReference>
<gene>
    <name evidence="2" type="ORF">Tci_033578</name>
</gene>
<dbReference type="Pfam" id="PF00665">
    <property type="entry name" value="rve"/>
    <property type="match status" value="1"/>
</dbReference>
<dbReference type="PANTHER" id="PTHR11626">
    <property type="entry name" value="FARNESYL-DIPHOSPHATE FARNESYLTRANSFERASE"/>
    <property type="match status" value="1"/>
</dbReference>
<dbReference type="InterPro" id="IPR012337">
    <property type="entry name" value="RNaseH-like_sf"/>
</dbReference>
<dbReference type="SUPFAM" id="SSF48576">
    <property type="entry name" value="Terpenoid synthases"/>
    <property type="match status" value="2"/>
</dbReference>
<organism evidence="2">
    <name type="scientific">Tanacetum cinerariifolium</name>
    <name type="common">Dalmatian daisy</name>
    <name type="synonym">Chrysanthemum cinerariifolium</name>
    <dbReference type="NCBI Taxonomy" id="118510"/>
    <lineage>
        <taxon>Eukaryota</taxon>
        <taxon>Viridiplantae</taxon>
        <taxon>Streptophyta</taxon>
        <taxon>Embryophyta</taxon>
        <taxon>Tracheophyta</taxon>
        <taxon>Spermatophyta</taxon>
        <taxon>Magnoliopsida</taxon>
        <taxon>eudicotyledons</taxon>
        <taxon>Gunneridae</taxon>
        <taxon>Pentapetalae</taxon>
        <taxon>asterids</taxon>
        <taxon>campanulids</taxon>
        <taxon>Asterales</taxon>
        <taxon>Asteraceae</taxon>
        <taxon>Asteroideae</taxon>
        <taxon>Anthemideae</taxon>
        <taxon>Anthemidinae</taxon>
        <taxon>Tanacetum</taxon>
    </lineage>
</organism>
<evidence type="ECO:0000259" key="1">
    <source>
        <dbReference type="PROSITE" id="PS50994"/>
    </source>
</evidence>
<protein>
    <submittedName>
        <fullName evidence="2">Retrotransposon protein Ty1-copia subclass</fullName>
    </submittedName>
</protein>
<sequence length="524" mass="59250">MGAGMAKFICKEIETIDDYEEYCHHVAGLIVMGLSRLFHASEAEFLFPDSISNSVGLFLQIVGSGCSKHMMGDRSLLRKFVEKFIGDDLLTGGRESNLYTISISEMDDSLPVCLILHSVDGLPKFKYEKDHLCSACERGKSKKASHTPTLVSNDNSKLELLHMDLCGPMRVASINGKKYILVIMDDYSRHTWVYLHYSKYETPEIIKKFIAQAQLNYKANVCKIHTNNGTEFKNATLKAHYEKLCIMQQFSTAQPELQLFNNINSLVKLINTLSKKDLDNLFGLIFEEYFRKKSSDTPINSATQPTKLHEDLPSTSLINIEEHEALPIKTTSDGQTSPISLPEADELHQEDSADFDGNSHTIEQKNIKEAMADYSLIESMLKKALYGLKQTPRAWYDKLSSFLIEHGFTKDADHAGCKDDCKSTSQGLQFLAGKLMSWNSKEQDYTSISTVEAEYDLKYEENSEKAVQCLNEMVTNALIHIDDCLNYMSQLRDSAIFGFSQYHRLSQLQTLLYATIILKCLDAE</sequence>
<dbReference type="InterPro" id="IPR001584">
    <property type="entry name" value="Integrase_cat-core"/>
</dbReference>
<reference evidence="2" key="1">
    <citation type="journal article" date="2019" name="Sci. Rep.">
        <title>Draft genome of Tanacetum cinerariifolium, the natural source of mosquito coil.</title>
        <authorList>
            <person name="Yamashiro T."/>
            <person name="Shiraishi A."/>
            <person name="Satake H."/>
            <person name="Nakayama K."/>
        </authorList>
    </citation>
    <scope>NUCLEOTIDE SEQUENCE</scope>
</reference>
<accession>A0A6L2LKF0</accession>
<evidence type="ECO:0000313" key="2">
    <source>
        <dbReference type="EMBL" id="GEU61600.1"/>
    </source>
</evidence>
<dbReference type="Gene3D" id="3.30.420.10">
    <property type="entry name" value="Ribonuclease H-like superfamily/Ribonuclease H"/>
    <property type="match status" value="1"/>
</dbReference>